<accession>A0A378VPF7</accession>
<keyword evidence="2" id="KW-1185">Reference proteome</keyword>
<evidence type="ECO:0000313" key="1">
    <source>
        <dbReference type="EMBL" id="SUA18001.1"/>
    </source>
</evidence>
<proteinExistence type="predicted"/>
<dbReference type="Proteomes" id="UP000254193">
    <property type="component" value="Unassembled WGS sequence"/>
</dbReference>
<evidence type="ECO:0000313" key="2">
    <source>
        <dbReference type="Proteomes" id="UP000254193"/>
    </source>
</evidence>
<gene>
    <name evidence="1" type="ORF">NCTC10616_01712</name>
</gene>
<dbReference type="EMBL" id="UGRO01000002">
    <property type="protein sequence ID" value="SUA18001.1"/>
    <property type="molecule type" value="Genomic_DNA"/>
</dbReference>
<sequence>MLNDVLRFWDSAGLGDGKEADRAHRQKLIDVLSKTYTHSDGQWGWIDLVFVILDGSSRDLGTAYDLLRDVILKMIDPDRVVVAINQADMAMKGRYWDKVLHQPQPNLQQFLDEKAESVQKRILEATGLQISRPVYYSAYENYHLEEIMDAVINHIPVCRRKMHTPR</sequence>
<dbReference type="SUPFAM" id="SSF52540">
    <property type="entry name" value="P-loop containing nucleoside triphosphate hydrolases"/>
    <property type="match status" value="1"/>
</dbReference>
<dbReference type="InterPro" id="IPR027417">
    <property type="entry name" value="P-loop_NTPase"/>
</dbReference>
<dbReference type="Gene3D" id="3.40.50.300">
    <property type="entry name" value="P-loop containing nucleotide triphosphate hydrolases"/>
    <property type="match status" value="1"/>
</dbReference>
<reference evidence="1 2" key="1">
    <citation type="submission" date="2018-06" db="EMBL/GenBank/DDBJ databases">
        <authorList>
            <consortium name="Pathogen Informatics"/>
            <person name="Doyle S."/>
        </authorList>
    </citation>
    <scope>NUCLEOTIDE SEQUENCE [LARGE SCALE GENOMIC DNA]</scope>
    <source>
        <strain evidence="1 2">NCTC10616</strain>
    </source>
</reference>
<organism evidence="1 2">
    <name type="scientific">Neisseria lactamica</name>
    <dbReference type="NCBI Taxonomy" id="486"/>
    <lineage>
        <taxon>Bacteria</taxon>
        <taxon>Pseudomonadati</taxon>
        <taxon>Pseudomonadota</taxon>
        <taxon>Betaproteobacteria</taxon>
        <taxon>Neisseriales</taxon>
        <taxon>Neisseriaceae</taxon>
        <taxon>Neisseria</taxon>
    </lineage>
</organism>
<name>A0A378VPF7_NEILA</name>
<dbReference type="AlphaFoldDB" id="A0A378VPF7"/>
<protein>
    <submittedName>
        <fullName evidence="1">Predicted GTPase</fullName>
    </submittedName>
</protein>
<dbReference type="RefSeq" id="WP_258551615.1">
    <property type="nucleotide sequence ID" value="NZ_UGRO01000002.1"/>
</dbReference>